<keyword evidence="5" id="KW-0863">Zinc-finger</keyword>
<dbReference type="SUPFAM" id="SSF57850">
    <property type="entry name" value="RING/U-box"/>
    <property type="match status" value="3"/>
</dbReference>
<evidence type="ECO:0000313" key="10">
    <source>
        <dbReference type="Proteomes" id="UP001152798"/>
    </source>
</evidence>
<dbReference type="InterPro" id="IPR051628">
    <property type="entry name" value="LUBAC_E3_Ligases"/>
</dbReference>
<dbReference type="PROSITE" id="PS51873">
    <property type="entry name" value="TRIAD"/>
    <property type="match status" value="1"/>
</dbReference>
<dbReference type="InterPro" id="IPR044066">
    <property type="entry name" value="TRIAD_supradom"/>
</dbReference>
<feature type="domain" description="RING-type" evidence="8">
    <location>
        <begin position="207"/>
        <end position="415"/>
    </location>
</feature>
<evidence type="ECO:0000256" key="1">
    <source>
        <dbReference type="ARBA" id="ARBA00004906"/>
    </source>
</evidence>
<protein>
    <recommendedName>
        <fullName evidence="8">RING-type domain-containing protein</fullName>
    </recommendedName>
</protein>
<keyword evidence="6" id="KW-0833">Ubl conjugation pathway</keyword>
<dbReference type="Proteomes" id="UP001152798">
    <property type="component" value="Chromosome 3"/>
</dbReference>
<dbReference type="Gene3D" id="1.20.120.1750">
    <property type="match status" value="1"/>
</dbReference>
<keyword evidence="3" id="KW-0479">Metal-binding</keyword>
<accession>A0A9P0EH92</accession>
<keyword evidence="10" id="KW-1185">Reference proteome</keyword>
<dbReference type="InterPro" id="IPR047545">
    <property type="entry name" value="BRcat_RBR_RNF216"/>
</dbReference>
<comment type="pathway">
    <text evidence="1">Protein modification; protein ubiquitination.</text>
</comment>
<name>A0A9P0EH92_NEZVI</name>
<dbReference type="Gene3D" id="3.30.40.10">
    <property type="entry name" value="Zinc/RING finger domain, C3HC4 (zinc finger)"/>
    <property type="match status" value="1"/>
</dbReference>
<evidence type="ECO:0000259" key="8">
    <source>
        <dbReference type="PROSITE" id="PS51873"/>
    </source>
</evidence>
<dbReference type="SMART" id="SM00647">
    <property type="entry name" value="IBR"/>
    <property type="match status" value="1"/>
</dbReference>
<evidence type="ECO:0000256" key="7">
    <source>
        <dbReference type="ARBA" id="ARBA00022833"/>
    </source>
</evidence>
<dbReference type="InterPro" id="IPR013083">
    <property type="entry name" value="Znf_RING/FYVE/PHD"/>
</dbReference>
<dbReference type="InterPro" id="IPR047546">
    <property type="entry name" value="Rcat_RBR_RNF216"/>
</dbReference>
<evidence type="ECO:0000256" key="2">
    <source>
        <dbReference type="ARBA" id="ARBA00022679"/>
    </source>
</evidence>
<dbReference type="Pfam" id="PF26200">
    <property type="entry name" value="Rcat_RNF216"/>
    <property type="match status" value="1"/>
</dbReference>
<reference evidence="9" key="1">
    <citation type="submission" date="2022-01" db="EMBL/GenBank/DDBJ databases">
        <authorList>
            <person name="King R."/>
        </authorList>
    </citation>
    <scope>NUCLEOTIDE SEQUENCE</scope>
</reference>
<keyword evidence="4" id="KW-0677">Repeat</keyword>
<evidence type="ECO:0000256" key="4">
    <source>
        <dbReference type="ARBA" id="ARBA00022737"/>
    </source>
</evidence>
<dbReference type="CDD" id="cd20339">
    <property type="entry name" value="BRcat_RBR_RNF216"/>
    <property type="match status" value="1"/>
</dbReference>
<dbReference type="GO" id="GO:0016740">
    <property type="term" value="F:transferase activity"/>
    <property type="evidence" value="ECO:0007669"/>
    <property type="project" value="UniProtKB-KW"/>
</dbReference>
<dbReference type="GO" id="GO:0008270">
    <property type="term" value="F:zinc ion binding"/>
    <property type="evidence" value="ECO:0007669"/>
    <property type="project" value="UniProtKB-KW"/>
</dbReference>
<evidence type="ECO:0000256" key="3">
    <source>
        <dbReference type="ARBA" id="ARBA00022723"/>
    </source>
</evidence>
<dbReference type="PANTHER" id="PTHR22770:SF47">
    <property type="entry name" value="E3 UBIQUITIN-PROTEIN LIGASE RNF216"/>
    <property type="match status" value="1"/>
</dbReference>
<organism evidence="9 10">
    <name type="scientific">Nezara viridula</name>
    <name type="common">Southern green stink bug</name>
    <name type="synonym">Cimex viridulus</name>
    <dbReference type="NCBI Taxonomy" id="85310"/>
    <lineage>
        <taxon>Eukaryota</taxon>
        <taxon>Metazoa</taxon>
        <taxon>Ecdysozoa</taxon>
        <taxon>Arthropoda</taxon>
        <taxon>Hexapoda</taxon>
        <taxon>Insecta</taxon>
        <taxon>Pterygota</taxon>
        <taxon>Neoptera</taxon>
        <taxon>Paraneoptera</taxon>
        <taxon>Hemiptera</taxon>
        <taxon>Heteroptera</taxon>
        <taxon>Panheteroptera</taxon>
        <taxon>Pentatomomorpha</taxon>
        <taxon>Pentatomoidea</taxon>
        <taxon>Pentatomidae</taxon>
        <taxon>Pentatominae</taxon>
        <taxon>Nezara</taxon>
    </lineage>
</organism>
<evidence type="ECO:0000256" key="5">
    <source>
        <dbReference type="ARBA" id="ARBA00022771"/>
    </source>
</evidence>
<sequence length="457" mass="53264">MEIEIDLDQLEKERADKYFTHIIEMFPDVEISFLESKCIEYAFDQEGFNTFLEETMLQNKYPKQQASTSKPNEEINDDYNFTVESFVDKFPYPEKYFLQADSGSKYITHSLSFLQDRFRFCSATTIRLILRRYKFNLYRTYKELQKLAQSRKTPRRQSEIVSGIGKPPREFFDEVNFIINENIILEYLKDKVLAREAAVEEARKAGALLTCGCCFSDDLLTEDIVTCSEGHLFCRDCVTKSTEVLMGEGKLDFPCLEDCGAFFHVETLKDVMPKGSYEKLLKKLQEREIAQAGILDLESCPFCEYSVIPDQASRIFECLSCKRSSCRLCQKESHIPYSCKEVNDDMTKSRTYVEEKMTEALIRNCYQCGSKFIRDDGCNKMTCHCGAKMCYICRKPITGYNHFSDDRNQRNSGKCPLWTNNNNLHKVEVNLEAEKAIEEIKRKNPEFNIEVYKKLRK</sequence>
<dbReference type="AlphaFoldDB" id="A0A9P0EH92"/>
<keyword evidence="2" id="KW-0808">Transferase</keyword>
<keyword evidence="7" id="KW-0862">Zinc</keyword>
<proteinExistence type="predicted"/>
<evidence type="ECO:0000256" key="6">
    <source>
        <dbReference type="ARBA" id="ARBA00022786"/>
    </source>
</evidence>
<dbReference type="PANTHER" id="PTHR22770">
    <property type="entry name" value="UBIQUITIN CONJUGATING ENZYME 7 INTERACTING PROTEIN-RELATED"/>
    <property type="match status" value="1"/>
</dbReference>
<evidence type="ECO:0000313" key="9">
    <source>
        <dbReference type="EMBL" id="CAH1395292.1"/>
    </source>
</evidence>
<dbReference type="InterPro" id="IPR002867">
    <property type="entry name" value="IBR_dom"/>
</dbReference>
<gene>
    <name evidence="9" type="ORF">NEZAVI_LOCUS5592</name>
</gene>
<dbReference type="OrthoDB" id="10009520at2759"/>
<dbReference type="Pfam" id="PF01485">
    <property type="entry name" value="IBR"/>
    <property type="match status" value="1"/>
</dbReference>
<dbReference type="CDD" id="cd20353">
    <property type="entry name" value="Rcat_RBR_RNF216"/>
    <property type="match status" value="1"/>
</dbReference>
<dbReference type="EMBL" id="OV725079">
    <property type="protein sequence ID" value="CAH1395292.1"/>
    <property type="molecule type" value="Genomic_DNA"/>
</dbReference>